<dbReference type="EMBL" id="OX395129">
    <property type="protein sequence ID" value="CAI5771648.1"/>
    <property type="molecule type" value="Genomic_DNA"/>
</dbReference>
<sequence>TLTEANFTLEAILSPHKWVIPDQRLFAKFPSFREATAQVTKQLLIALEFSKRKSPVLSERRR</sequence>
<gene>
    <name evidence="1" type="ORF">PODLI_1B000722</name>
</gene>
<name>A0AA35K7B0_9SAUR</name>
<evidence type="ECO:0000313" key="1">
    <source>
        <dbReference type="EMBL" id="CAI5771648.1"/>
    </source>
</evidence>
<evidence type="ECO:0000313" key="2">
    <source>
        <dbReference type="Proteomes" id="UP001178461"/>
    </source>
</evidence>
<protein>
    <submittedName>
        <fullName evidence="1">Uncharacterized protein</fullName>
    </submittedName>
</protein>
<accession>A0AA35K7B0</accession>
<dbReference type="AlphaFoldDB" id="A0AA35K7B0"/>
<keyword evidence="2" id="KW-1185">Reference proteome</keyword>
<proteinExistence type="predicted"/>
<dbReference type="Proteomes" id="UP001178461">
    <property type="component" value="Chromosome 4"/>
</dbReference>
<reference evidence="1" key="1">
    <citation type="submission" date="2022-12" db="EMBL/GenBank/DDBJ databases">
        <authorList>
            <person name="Alioto T."/>
            <person name="Alioto T."/>
            <person name="Gomez Garrido J."/>
        </authorList>
    </citation>
    <scope>NUCLEOTIDE SEQUENCE</scope>
</reference>
<feature type="non-terminal residue" evidence="1">
    <location>
        <position position="1"/>
    </location>
</feature>
<organism evidence="1 2">
    <name type="scientific">Podarcis lilfordi</name>
    <name type="common">Lilford's wall lizard</name>
    <dbReference type="NCBI Taxonomy" id="74358"/>
    <lineage>
        <taxon>Eukaryota</taxon>
        <taxon>Metazoa</taxon>
        <taxon>Chordata</taxon>
        <taxon>Craniata</taxon>
        <taxon>Vertebrata</taxon>
        <taxon>Euteleostomi</taxon>
        <taxon>Lepidosauria</taxon>
        <taxon>Squamata</taxon>
        <taxon>Bifurcata</taxon>
        <taxon>Unidentata</taxon>
        <taxon>Episquamata</taxon>
        <taxon>Laterata</taxon>
        <taxon>Lacertibaenia</taxon>
        <taxon>Lacertidae</taxon>
        <taxon>Podarcis</taxon>
    </lineage>
</organism>